<name>A0A8H2DWR3_ORBOL</name>
<reference evidence="1 2" key="1">
    <citation type="submission" date="2019-03" db="EMBL/GenBank/DDBJ databases">
        <title>Nematode-trapping fungi genome.</title>
        <authorList>
            <person name="Vidal-Diez De Ulzurrun G."/>
        </authorList>
    </citation>
    <scope>NUCLEOTIDE SEQUENCE [LARGE SCALE GENOMIC DNA]</scope>
    <source>
        <strain evidence="1 2">TWF154</strain>
    </source>
</reference>
<organism evidence="1 2">
    <name type="scientific">Orbilia oligospora</name>
    <name type="common">Nematode-trapping fungus</name>
    <name type="synonym">Arthrobotrys oligospora</name>
    <dbReference type="NCBI Taxonomy" id="2813651"/>
    <lineage>
        <taxon>Eukaryota</taxon>
        <taxon>Fungi</taxon>
        <taxon>Dikarya</taxon>
        <taxon>Ascomycota</taxon>
        <taxon>Pezizomycotina</taxon>
        <taxon>Orbiliomycetes</taxon>
        <taxon>Orbiliales</taxon>
        <taxon>Orbiliaceae</taxon>
        <taxon>Orbilia</taxon>
    </lineage>
</organism>
<dbReference type="OrthoDB" id="5429780at2759"/>
<evidence type="ECO:0000313" key="2">
    <source>
        <dbReference type="Proteomes" id="UP000297595"/>
    </source>
</evidence>
<proteinExistence type="predicted"/>
<accession>A0A8H2DWR3</accession>
<gene>
    <name evidence="1" type="ORF">EYR41_007956</name>
</gene>
<dbReference type="AlphaFoldDB" id="A0A8H2DWR3"/>
<protein>
    <submittedName>
        <fullName evidence="1">Uncharacterized protein</fullName>
    </submittedName>
</protein>
<dbReference type="EMBL" id="SOZJ01000005">
    <property type="protein sequence ID" value="TGJ66312.1"/>
    <property type="molecule type" value="Genomic_DNA"/>
</dbReference>
<evidence type="ECO:0000313" key="1">
    <source>
        <dbReference type="EMBL" id="TGJ66312.1"/>
    </source>
</evidence>
<dbReference type="Proteomes" id="UP000297595">
    <property type="component" value="Unassembled WGS sequence"/>
</dbReference>
<sequence>MATTALRGRQRLYDVVSPEVAQFFEERGLFHPVVNNRRKISPSTISPSCSSSSVCSSGYLCHLTPTHFVDGTNHFTSATISEPCDFVEVPVFLESRETLEFVGFCPERAEYIWDLWSKITMHDMHVFNFIDFALDFIPDPGLRRARTEAINEKDGWKEMSLAYRALESLAQQFEESVKFFQYPEHKKDGKSEGLVPWRELHDFTITEPEKSTSTIFGTLRGDLGGSDPVTYWTPQKAVADIYAGYLKRRIPIAQVIITEVEFSEELAASVDLVSLWGTIEGGDKINPPFQEYTSSCRKGIDYRVPQYLRYLEHVDVITANILSHKNIGHRERDSWKEIQPSDLVRIKIDGEDRLGIQWVFKSDEARTAFEEHCRGKVTQYNLDRLLTVASKTERSLSSATG</sequence>
<comment type="caution">
    <text evidence="1">The sequence shown here is derived from an EMBL/GenBank/DDBJ whole genome shotgun (WGS) entry which is preliminary data.</text>
</comment>